<dbReference type="NCBIfam" id="NF033776">
    <property type="entry name" value="stress_YhcN"/>
    <property type="match status" value="1"/>
</dbReference>
<dbReference type="Proteomes" id="UP000811282">
    <property type="component" value="Unassembled WGS sequence"/>
</dbReference>
<dbReference type="InterPro" id="IPR036275">
    <property type="entry name" value="YdgH-like_sf"/>
</dbReference>
<feature type="domain" description="YdgH/BhsA/McbA-like" evidence="3">
    <location>
        <begin position="34"/>
        <end position="87"/>
    </location>
</feature>
<evidence type="ECO:0000313" key="5">
    <source>
        <dbReference type="Proteomes" id="UP000811282"/>
    </source>
</evidence>
<keyword evidence="1 2" id="KW-0732">Signal</keyword>
<proteinExistence type="predicted"/>
<dbReference type="RefSeq" id="WP_215670117.1">
    <property type="nucleotide sequence ID" value="NZ_JAFJYC010000001.1"/>
</dbReference>
<protein>
    <submittedName>
        <fullName evidence="4">Peroxide/acid stress response protein YhcN</fullName>
    </submittedName>
</protein>
<sequence length="87" mass="9175">MKTKSVLPLMAALSALSFGAFAADSISLQQARDLQPMGTISVSGIDAAPSDIHQALNQAADAKGARAYHVTEAYENGNWHATAQLYK</sequence>
<evidence type="ECO:0000256" key="2">
    <source>
        <dbReference type="SAM" id="SignalP"/>
    </source>
</evidence>
<feature type="chain" id="PRO_5046544311" evidence="2">
    <location>
        <begin position="23"/>
        <end position="87"/>
    </location>
</feature>
<gene>
    <name evidence="4" type="primary">yhcN</name>
    <name evidence="4" type="ORF">JZM24_10720</name>
</gene>
<dbReference type="PANTHER" id="PTHR34156:SF5">
    <property type="entry name" value="OUTER MEMBRANE PROTEIN"/>
    <property type="match status" value="1"/>
</dbReference>
<dbReference type="SUPFAM" id="SSF159871">
    <property type="entry name" value="YdgH-like"/>
    <property type="match status" value="1"/>
</dbReference>
<organism evidence="4 5">
    <name type="scientific">Candidatus Sodalis endolongispinus</name>
    <dbReference type="NCBI Taxonomy" id="2812662"/>
    <lineage>
        <taxon>Bacteria</taxon>
        <taxon>Pseudomonadati</taxon>
        <taxon>Pseudomonadota</taxon>
        <taxon>Gammaproteobacteria</taxon>
        <taxon>Enterobacterales</taxon>
        <taxon>Bruguierivoracaceae</taxon>
        <taxon>Sodalis</taxon>
    </lineage>
</organism>
<dbReference type="PANTHER" id="PTHR34156">
    <property type="entry name" value="OUTER MEMBRANE PROTEIN-RELATED-RELATED"/>
    <property type="match status" value="1"/>
</dbReference>
<dbReference type="InterPro" id="IPR025543">
    <property type="entry name" value="Dodecin-like"/>
</dbReference>
<accession>A0ABS5YBZ3</accession>
<dbReference type="Pfam" id="PF07338">
    <property type="entry name" value="YdgH_BhsA-like"/>
    <property type="match status" value="1"/>
</dbReference>
<comment type="caution">
    <text evidence="4">The sequence shown here is derived from an EMBL/GenBank/DDBJ whole genome shotgun (WGS) entry which is preliminary data.</text>
</comment>
<dbReference type="InterPro" id="IPR047775">
    <property type="entry name" value="Stress_YhcN-like"/>
</dbReference>
<dbReference type="InterPro" id="IPR010854">
    <property type="entry name" value="YdgH/BhsA/McbA-like_dom"/>
</dbReference>
<name>A0ABS5YBZ3_9GAMM</name>
<reference evidence="4 5" key="1">
    <citation type="journal article" date="2021" name="Genome Biol. Evol.">
        <title>The evolution of interdependence in a four-way mealybug symbiosis.</title>
        <authorList>
            <person name="Garber A.I."/>
            <person name="Kupper M."/>
            <person name="Laetsch D.R."/>
            <person name="Weldon S.R."/>
            <person name="Ladinsky M.S."/>
            <person name="Bjorkman P.J."/>
            <person name="McCutcheon J.P."/>
        </authorList>
    </citation>
    <scope>NUCLEOTIDE SEQUENCE [LARGE SCALE GENOMIC DNA]</scope>
    <source>
        <strain evidence="4">SOD</strain>
    </source>
</reference>
<dbReference type="Gene3D" id="3.30.1660.10">
    <property type="entry name" value="Flavin-binding protein dodecin"/>
    <property type="match status" value="1"/>
</dbReference>
<feature type="signal peptide" evidence="2">
    <location>
        <begin position="1"/>
        <end position="22"/>
    </location>
</feature>
<dbReference type="InterPro" id="IPR051096">
    <property type="entry name" value="BhsA/McbA_stress_biofilm_assoc"/>
</dbReference>
<keyword evidence="5" id="KW-1185">Reference proteome</keyword>
<evidence type="ECO:0000313" key="4">
    <source>
        <dbReference type="EMBL" id="MBT9432484.1"/>
    </source>
</evidence>
<evidence type="ECO:0000256" key="1">
    <source>
        <dbReference type="ARBA" id="ARBA00022729"/>
    </source>
</evidence>
<dbReference type="EMBL" id="JAFJYC010000001">
    <property type="protein sequence ID" value="MBT9432484.1"/>
    <property type="molecule type" value="Genomic_DNA"/>
</dbReference>
<evidence type="ECO:0000259" key="3">
    <source>
        <dbReference type="Pfam" id="PF07338"/>
    </source>
</evidence>